<dbReference type="InterPro" id="IPR011009">
    <property type="entry name" value="Kinase-like_dom_sf"/>
</dbReference>
<evidence type="ECO:0000259" key="1">
    <source>
        <dbReference type="SMART" id="SM00587"/>
    </source>
</evidence>
<dbReference type="PANTHER" id="PTHR11012:SF30">
    <property type="entry name" value="PROTEIN KINASE-LIKE DOMAIN-CONTAINING"/>
    <property type="match status" value="1"/>
</dbReference>
<dbReference type="RefSeq" id="XP_040715654.1">
    <property type="nucleotide sequence ID" value="XM_040854150.1"/>
</dbReference>
<evidence type="ECO:0000313" key="2">
    <source>
        <dbReference type="EMBL" id="ORY64240.1"/>
    </source>
</evidence>
<dbReference type="SUPFAM" id="SSF56112">
    <property type="entry name" value="Protein kinase-like (PK-like)"/>
    <property type="match status" value="1"/>
</dbReference>
<dbReference type="InterPro" id="IPR015897">
    <property type="entry name" value="CHK_kinase-like"/>
</dbReference>
<dbReference type="AlphaFoldDB" id="A0A1Y2DY58"/>
<dbReference type="SMART" id="SM00587">
    <property type="entry name" value="CHK"/>
    <property type="match status" value="1"/>
</dbReference>
<dbReference type="InterPro" id="IPR055493">
    <property type="entry name" value="DUF7065"/>
</dbReference>
<accession>A0A1Y2DY58</accession>
<dbReference type="InParanoid" id="A0A1Y2DY58"/>
<dbReference type="PANTHER" id="PTHR11012">
    <property type="entry name" value="PROTEIN KINASE-LIKE DOMAIN-CONTAINING"/>
    <property type="match status" value="1"/>
</dbReference>
<evidence type="ECO:0000313" key="3">
    <source>
        <dbReference type="Proteomes" id="UP000193689"/>
    </source>
</evidence>
<dbReference type="SUPFAM" id="SSF159245">
    <property type="entry name" value="AttH-like"/>
    <property type="match status" value="1"/>
</dbReference>
<comment type="caution">
    <text evidence="2">The sequence shown here is derived from an EMBL/GenBank/DDBJ whole genome shotgun (WGS) entry which is preliminary data.</text>
</comment>
<dbReference type="EMBL" id="MCFJ01000007">
    <property type="protein sequence ID" value="ORY64240.1"/>
    <property type="molecule type" value="Genomic_DNA"/>
</dbReference>
<reference evidence="2 3" key="1">
    <citation type="submission" date="2016-07" db="EMBL/GenBank/DDBJ databases">
        <title>Pervasive Adenine N6-methylation of Active Genes in Fungi.</title>
        <authorList>
            <consortium name="DOE Joint Genome Institute"/>
            <person name="Mondo S.J."/>
            <person name="Dannebaum R.O."/>
            <person name="Kuo R.C."/>
            <person name="Labutti K."/>
            <person name="Haridas S."/>
            <person name="Kuo A."/>
            <person name="Salamov A."/>
            <person name="Ahrendt S.R."/>
            <person name="Lipzen A."/>
            <person name="Sullivan W."/>
            <person name="Andreopoulos W.B."/>
            <person name="Clum A."/>
            <person name="Lindquist E."/>
            <person name="Daum C."/>
            <person name="Ramamoorthy G.K."/>
            <person name="Gryganskyi A."/>
            <person name="Culley D."/>
            <person name="Magnuson J.K."/>
            <person name="James T.Y."/>
            <person name="O'Malley M.A."/>
            <person name="Stajich J.E."/>
            <person name="Spatafora J.W."/>
            <person name="Visel A."/>
            <person name="Grigoriev I.V."/>
        </authorList>
    </citation>
    <scope>NUCLEOTIDE SEQUENCE [LARGE SCALE GENOMIC DNA]</scope>
    <source>
        <strain evidence="2 3">CBS 129021</strain>
    </source>
</reference>
<dbReference type="Pfam" id="PF23212">
    <property type="entry name" value="DUF7064"/>
    <property type="match status" value="1"/>
</dbReference>
<dbReference type="Gene3D" id="3.90.1200.10">
    <property type="match status" value="1"/>
</dbReference>
<proteinExistence type="predicted"/>
<keyword evidence="3" id="KW-1185">Reference proteome</keyword>
<sequence>MAASIETRIIEAVSDLTVEFLRTALDLPSITSFSTTCIGTGQVGDCYRVALQYSQGAPSNAPATVILKIASRDPRSRASGLSLGIYERETHFYTELAPSLMKTTDCLAKCYHSAFRTSTGAFTLLLEDAGTTALVGDDIQGATLEQAQVAMRELGRLHAAMMMSPERFAWLVQDSPVSQPLVRQLFAGFAERYRDQIDPGHLDICRRFVASFGEYMEKRTEPGVCEMGIIHGDYRMDNMLFTPGEGSSKPKLMVVDWQLITAGPVAADLAYFLGCSLKVEDRRQWQDRLLRTYCNALAEAAGEPVMTLEICKREVRMQAFFGVTMGIVSSIMAARTERGDQMFMTVMARHCELVKDMDSLALLPPPDDNGLMPLLPELQDEQQHEPGPEKDWNESWYFDFVDEAQGVAGWIRLGLTPNRGGNWYHAFITWAGRPTVIVSDFAAPAPDNLLLNTADITASHEVLKPLEKFRLTLTARGEAFKEIAESLYGKQGTSSKVQLDLLYETTGVPYKYRITPRYEIPCKVTGTVTVDGEIVSIHAVPGQRDHSVGVRDWWGMEWAWSAFILSNGQYVHTTDLRLPNAPSMSIGYVQRDSSIQEVEAITCHEAFDDDGLAEWLTMNIRVMGIAEELSVVVTPKSHTPLKLVNDDGRVTVLERVWGEVCLPNGEKGVGWFEWNRNTKE</sequence>
<dbReference type="InterPro" id="IPR055492">
    <property type="entry name" value="DUF7064"/>
</dbReference>
<name>A0A1Y2DY58_9PEZI</name>
<feature type="domain" description="CHK kinase-like" evidence="1">
    <location>
        <begin position="124"/>
        <end position="303"/>
    </location>
</feature>
<dbReference type="Pfam" id="PF02958">
    <property type="entry name" value="EcKL"/>
    <property type="match status" value="1"/>
</dbReference>
<dbReference type="GO" id="GO:0016740">
    <property type="term" value="F:transferase activity"/>
    <property type="evidence" value="ECO:0007669"/>
    <property type="project" value="UniProtKB-KW"/>
</dbReference>
<dbReference type="Proteomes" id="UP000193689">
    <property type="component" value="Unassembled WGS sequence"/>
</dbReference>
<dbReference type="OrthoDB" id="191037at2759"/>
<organism evidence="2 3">
    <name type="scientific">Pseudomassariella vexata</name>
    <dbReference type="NCBI Taxonomy" id="1141098"/>
    <lineage>
        <taxon>Eukaryota</taxon>
        <taxon>Fungi</taxon>
        <taxon>Dikarya</taxon>
        <taxon>Ascomycota</taxon>
        <taxon>Pezizomycotina</taxon>
        <taxon>Sordariomycetes</taxon>
        <taxon>Xylariomycetidae</taxon>
        <taxon>Amphisphaeriales</taxon>
        <taxon>Pseudomassariaceae</taxon>
        <taxon>Pseudomassariella</taxon>
    </lineage>
</organism>
<dbReference type="Pfam" id="PF23213">
    <property type="entry name" value="DUF7065"/>
    <property type="match status" value="1"/>
</dbReference>
<protein>
    <submittedName>
        <fullName evidence="2">Phosphotransferase enzyme family protein</fullName>
    </submittedName>
</protein>
<gene>
    <name evidence="2" type="ORF">BCR38DRAFT_210212</name>
</gene>
<dbReference type="GeneID" id="63770362"/>
<keyword evidence="2" id="KW-0808">Transferase</keyword>
<dbReference type="InterPro" id="IPR004119">
    <property type="entry name" value="EcKL"/>
</dbReference>